<evidence type="ECO:0000313" key="1">
    <source>
        <dbReference type="EMBL" id="JAD41204.1"/>
    </source>
</evidence>
<protein>
    <submittedName>
        <fullName evidence="1">Uncharacterized protein</fullName>
    </submittedName>
</protein>
<dbReference type="EMBL" id="GBRH01256691">
    <property type="protein sequence ID" value="JAD41204.1"/>
    <property type="molecule type" value="Transcribed_RNA"/>
</dbReference>
<accession>A0A0A8ZP63</accession>
<dbReference type="AlphaFoldDB" id="A0A0A8ZP63"/>
<sequence>MVRCFYSESIYIPHGPTNMVDESEQLLLQAQVLKLQKLNVWACYLLTCRSSNFMRCLSSSQQTCRNLPLHCGPAKDATFWYKIYGIPRRTSRQILQVPSFSHK</sequence>
<proteinExistence type="predicted"/>
<name>A0A0A8ZP63_ARUDO</name>
<reference evidence="1" key="2">
    <citation type="journal article" date="2015" name="Data Brief">
        <title>Shoot transcriptome of the giant reed, Arundo donax.</title>
        <authorList>
            <person name="Barrero R.A."/>
            <person name="Guerrero F.D."/>
            <person name="Moolhuijzen P."/>
            <person name="Goolsby J.A."/>
            <person name="Tidwell J."/>
            <person name="Bellgard S.E."/>
            <person name="Bellgard M.I."/>
        </authorList>
    </citation>
    <scope>NUCLEOTIDE SEQUENCE</scope>
    <source>
        <tissue evidence="1">Shoot tissue taken approximately 20 cm above the soil surface</tissue>
    </source>
</reference>
<organism evidence="1">
    <name type="scientific">Arundo donax</name>
    <name type="common">Giant reed</name>
    <name type="synonym">Donax arundinaceus</name>
    <dbReference type="NCBI Taxonomy" id="35708"/>
    <lineage>
        <taxon>Eukaryota</taxon>
        <taxon>Viridiplantae</taxon>
        <taxon>Streptophyta</taxon>
        <taxon>Embryophyta</taxon>
        <taxon>Tracheophyta</taxon>
        <taxon>Spermatophyta</taxon>
        <taxon>Magnoliopsida</taxon>
        <taxon>Liliopsida</taxon>
        <taxon>Poales</taxon>
        <taxon>Poaceae</taxon>
        <taxon>PACMAD clade</taxon>
        <taxon>Arundinoideae</taxon>
        <taxon>Arundineae</taxon>
        <taxon>Arundo</taxon>
    </lineage>
</organism>
<reference evidence="1" key="1">
    <citation type="submission" date="2014-09" db="EMBL/GenBank/DDBJ databases">
        <authorList>
            <person name="Magalhaes I.L.F."/>
            <person name="Oliveira U."/>
            <person name="Santos F.R."/>
            <person name="Vidigal T.H.D.A."/>
            <person name="Brescovit A.D."/>
            <person name="Santos A.J."/>
        </authorList>
    </citation>
    <scope>NUCLEOTIDE SEQUENCE</scope>
    <source>
        <tissue evidence="1">Shoot tissue taken approximately 20 cm above the soil surface</tissue>
    </source>
</reference>